<dbReference type="SUPFAM" id="SSF53335">
    <property type="entry name" value="S-adenosyl-L-methionine-dependent methyltransferases"/>
    <property type="match status" value="1"/>
</dbReference>
<proteinExistence type="predicted"/>
<name>A0A9X1VWC6_9BURK</name>
<dbReference type="GO" id="GO:0008757">
    <property type="term" value="F:S-adenosylmethionine-dependent methyltransferase activity"/>
    <property type="evidence" value="ECO:0007669"/>
    <property type="project" value="InterPro"/>
</dbReference>
<dbReference type="EMBL" id="JALGBI010000001">
    <property type="protein sequence ID" value="MCJ0763082.1"/>
    <property type="molecule type" value="Genomic_DNA"/>
</dbReference>
<evidence type="ECO:0000313" key="2">
    <source>
        <dbReference type="EMBL" id="MCJ0763082.1"/>
    </source>
</evidence>
<reference evidence="2" key="1">
    <citation type="submission" date="2022-03" db="EMBL/GenBank/DDBJ databases">
        <authorList>
            <person name="Woo C.Y."/>
        </authorList>
    </citation>
    <scope>NUCLEOTIDE SEQUENCE</scope>
    <source>
        <strain evidence="2">CYS-02</strain>
    </source>
</reference>
<dbReference type="InterPro" id="IPR029063">
    <property type="entry name" value="SAM-dependent_MTases_sf"/>
</dbReference>
<dbReference type="RefSeq" id="WP_243305669.1">
    <property type="nucleotide sequence ID" value="NZ_JALGBI010000001.1"/>
</dbReference>
<dbReference type="Proteomes" id="UP001139447">
    <property type="component" value="Unassembled WGS sequence"/>
</dbReference>
<comment type="caution">
    <text evidence="2">The sequence shown here is derived from an EMBL/GenBank/DDBJ whole genome shotgun (WGS) entry which is preliminary data.</text>
</comment>
<accession>A0A9X1VWC6</accession>
<dbReference type="Gene3D" id="3.40.50.150">
    <property type="entry name" value="Vaccinia Virus protein VP39"/>
    <property type="match status" value="1"/>
</dbReference>
<gene>
    <name evidence="2" type="ORF">MMF98_07660</name>
</gene>
<keyword evidence="2" id="KW-0808">Transferase</keyword>
<protein>
    <submittedName>
        <fullName evidence="2">Class I SAM-dependent methyltransferase</fullName>
    </submittedName>
</protein>
<dbReference type="Pfam" id="PF08241">
    <property type="entry name" value="Methyltransf_11"/>
    <property type="match status" value="1"/>
</dbReference>
<evidence type="ECO:0000259" key="1">
    <source>
        <dbReference type="Pfam" id="PF08241"/>
    </source>
</evidence>
<dbReference type="AlphaFoldDB" id="A0A9X1VWC6"/>
<dbReference type="InterPro" id="IPR013216">
    <property type="entry name" value="Methyltransf_11"/>
</dbReference>
<feature type="domain" description="Methyltransferase type 11" evidence="1">
    <location>
        <begin position="65"/>
        <end position="120"/>
    </location>
</feature>
<keyword evidence="2" id="KW-0489">Methyltransferase</keyword>
<keyword evidence="3" id="KW-1185">Reference proteome</keyword>
<sequence>MSGQIIGLHEWFETPPGRYLLGWEQAQFDRAVADIFGYHALQLGLPELDGLQASRIPHRWLAAQDAPAYAVLMTDFAALPFPESSLDLVLLPHSLELSADPHATLREVERVLVPEGKVVICGLNPTSLWGLRQRRARLYQRLGFGELFLPDMGDFIGYWRLRDWLRLLSFEVESGRFGCYRPAVRSEQWLERLDWMDAAGDRWWPIFGATYFVVAVKRVRGMRLLGPAWKSSKSMASAPVSVANKVHPTRTSKVNRFESH</sequence>
<organism evidence="2 3">
    <name type="scientific">Variovorax terrae</name>
    <dbReference type="NCBI Taxonomy" id="2923278"/>
    <lineage>
        <taxon>Bacteria</taxon>
        <taxon>Pseudomonadati</taxon>
        <taxon>Pseudomonadota</taxon>
        <taxon>Betaproteobacteria</taxon>
        <taxon>Burkholderiales</taxon>
        <taxon>Comamonadaceae</taxon>
        <taxon>Variovorax</taxon>
    </lineage>
</organism>
<dbReference type="GO" id="GO:0032259">
    <property type="term" value="P:methylation"/>
    <property type="evidence" value="ECO:0007669"/>
    <property type="project" value="UniProtKB-KW"/>
</dbReference>
<evidence type="ECO:0000313" key="3">
    <source>
        <dbReference type="Proteomes" id="UP001139447"/>
    </source>
</evidence>